<evidence type="ECO:0000259" key="3">
    <source>
        <dbReference type="PROSITE" id="PS50930"/>
    </source>
</evidence>
<dbReference type="InterPro" id="IPR046947">
    <property type="entry name" value="LytR-like"/>
</dbReference>
<keyword evidence="5" id="KW-1185">Reference proteome</keyword>
<sequence>MSTQTCILVDDEQDALETLQWMLDRYCPELEIIGTYNDPLKAVEAIKKQSPTCLFLDVQMPKMSGFDLLEQFSEPAFQTIFTTAHDQFAIPAIKVSVLDYLLKPIEKEDLIAAVAKLSAIVPQKITTKERIGVGKVKILYEGNFHLFEPNELIYLKAEKNYTRIYLSDGTKILLSKTLKSVEADLPQDIFFRSHNSYLINLNHIKKISKGNDAVIELTNGNTASLSRTKKEELFNKL</sequence>
<dbReference type="Gene3D" id="3.40.50.2300">
    <property type="match status" value="1"/>
</dbReference>
<feature type="modified residue" description="4-aspartylphosphate" evidence="1">
    <location>
        <position position="57"/>
    </location>
</feature>
<accession>A0A6M0CIS2</accession>
<proteinExistence type="predicted"/>
<feature type="domain" description="Response regulatory" evidence="2">
    <location>
        <begin position="5"/>
        <end position="118"/>
    </location>
</feature>
<dbReference type="Gene3D" id="2.40.50.1020">
    <property type="entry name" value="LytTr DNA-binding domain"/>
    <property type="match status" value="1"/>
</dbReference>
<evidence type="ECO:0000259" key="2">
    <source>
        <dbReference type="PROSITE" id="PS50110"/>
    </source>
</evidence>
<gene>
    <name evidence="4" type="ORF">GWK10_01565</name>
</gene>
<evidence type="ECO:0000313" key="5">
    <source>
        <dbReference type="Proteomes" id="UP000474296"/>
    </source>
</evidence>
<name>A0A6M0CIS2_9FLAO</name>
<evidence type="ECO:0000256" key="1">
    <source>
        <dbReference type="PROSITE-ProRule" id="PRU00169"/>
    </source>
</evidence>
<protein>
    <submittedName>
        <fullName evidence="4">Response regulator</fullName>
    </submittedName>
</protein>
<dbReference type="InterPro" id="IPR001789">
    <property type="entry name" value="Sig_transdc_resp-reg_receiver"/>
</dbReference>
<dbReference type="Proteomes" id="UP000474296">
    <property type="component" value="Unassembled WGS sequence"/>
</dbReference>
<dbReference type="Pfam" id="PF04397">
    <property type="entry name" value="LytTR"/>
    <property type="match status" value="1"/>
</dbReference>
<dbReference type="EMBL" id="JAABOQ010000001">
    <property type="protein sequence ID" value="NER15874.1"/>
    <property type="molecule type" value="Genomic_DNA"/>
</dbReference>
<keyword evidence="1" id="KW-0597">Phosphoprotein</keyword>
<dbReference type="InterPro" id="IPR011006">
    <property type="entry name" value="CheY-like_superfamily"/>
</dbReference>
<dbReference type="GO" id="GO:0003677">
    <property type="term" value="F:DNA binding"/>
    <property type="evidence" value="ECO:0007669"/>
    <property type="project" value="InterPro"/>
</dbReference>
<dbReference type="SMART" id="SM00850">
    <property type="entry name" value="LytTR"/>
    <property type="match status" value="1"/>
</dbReference>
<dbReference type="RefSeq" id="WP_164029139.1">
    <property type="nucleotide sequence ID" value="NZ_JAABOQ010000001.1"/>
</dbReference>
<dbReference type="SMART" id="SM00448">
    <property type="entry name" value="REC"/>
    <property type="match status" value="1"/>
</dbReference>
<reference evidence="4 5" key="1">
    <citation type="submission" date="2020-01" db="EMBL/GenBank/DDBJ databases">
        <title>Spongiivirga citrea KCTC 32990T.</title>
        <authorList>
            <person name="Wang G."/>
        </authorList>
    </citation>
    <scope>NUCLEOTIDE SEQUENCE [LARGE SCALE GENOMIC DNA]</scope>
    <source>
        <strain evidence="4 5">KCTC 32990</strain>
    </source>
</reference>
<dbReference type="InterPro" id="IPR007492">
    <property type="entry name" value="LytTR_DNA-bd_dom"/>
</dbReference>
<dbReference type="PROSITE" id="PS50930">
    <property type="entry name" value="HTH_LYTTR"/>
    <property type="match status" value="1"/>
</dbReference>
<dbReference type="Pfam" id="PF00072">
    <property type="entry name" value="Response_reg"/>
    <property type="match status" value="1"/>
</dbReference>
<dbReference type="AlphaFoldDB" id="A0A6M0CIS2"/>
<organism evidence="4 5">
    <name type="scientific">Spongiivirga citrea</name>
    <dbReference type="NCBI Taxonomy" id="1481457"/>
    <lineage>
        <taxon>Bacteria</taxon>
        <taxon>Pseudomonadati</taxon>
        <taxon>Bacteroidota</taxon>
        <taxon>Flavobacteriia</taxon>
        <taxon>Flavobacteriales</taxon>
        <taxon>Flavobacteriaceae</taxon>
        <taxon>Spongiivirga</taxon>
    </lineage>
</organism>
<dbReference type="PROSITE" id="PS50110">
    <property type="entry name" value="RESPONSE_REGULATORY"/>
    <property type="match status" value="1"/>
</dbReference>
<dbReference type="GO" id="GO:0000156">
    <property type="term" value="F:phosphorelay response regulator activity"/>
    <property type="evidence" value="ECO:0007669"/>
    <property type="project" value="InterPro"/>
</dbReference>
<dbReference type="PANTHER" id="PTHR37299:SF1">
    <property type="entry name" value="STAGE 0 SPORULATION PROTEIN A HOMOLOG"/>
    <property type="match status" value="1"/>
</dbReference>
<dbReference type="SUPFAM" id="SSF52172">
    <property type="entry name" value="CheY-like"/>
    <property type="match status" value="1"/>
</dbReference>
<dbReference type="PANTHER" id="PTHR37299">
    <property type="entry name" value="TRANSCRIPTIONAL REGULATOR-RELATED"/>
    <property type="match status" value="1"/>
</dbReference>
<evidence type="ECO:0000313" key="4">
    <source>
        <dbReference type="EMBL" id="NER15874.1"/>
    </source>
</evidence>
<feature type="domain" description="HTH LytTR-type" evidence="3">
    <location>
        <begin position="141"/>
        <end position="237"/>
    </location>
</feature>
<comment type="caution">
    <text evidence="4">The sequence shown here is derived from an EMBL/GenBank/DDBJ whole genome shotgun (WGS) entry which is preliminary data.</text>
</comment>